<keyword evidence="3" id="KW-0997">Cell inner membrane</keyword>
<keyword evidence="4" id="KW-0653">Protein transport</keyword>
<reference evidence="11 12" key="1">
    <citation type="submission" date="2015-11" db="EMBL/GenBank/DDBJ databases">
        <title>Genomic analysis of 38 Legionella species identifies large and diverse effector repertoires.</title>
        <authorList>
            <person name="Burstein D."/>
            <person name="Amaro F."/>
            <person name="Zusman T."/>
            <person name="Lifshitz Z."/>
            <person name="Cohen O."/>
            <person name="Gilbert J.A."/>
            <person name="Pupko T."/>
            <person name="Shuman H.A."/>
            <person name="Segal G."/>
        </authorList>
    </citation>
    <scope>NUCLEOTIDE SEQUENCE [LARGE SCALE GENOMIC DNA]</scope>
    <source>
        <strain evidence="11 12">ATCC 43878</strain>
    </source>
</reference>
<dbReference type="GO" id="GO:0005524">
    <property type="term" value="F:ATP binding"/>
    <property type="evidence" value="ECO:0007669"/>
    <property type="project" value="InterPro"/>
</dbReference>
<dbReference type="InterPro" id="IPR014001">
    <property type="entry name" value="Helicase_ATP-bd"/>
</dbReference>
<dbReference type="Pfam" id="PF07517">
    <property type="entry name" value="SecA_DEAD"/>
    <property type="match status" value="1"/>
</dbReference>
<dbReference type="STRING" id="29422.Lbru_1460"/>
<dbReference type="SUPFAM" id="SSF52540">
    <property type="entry name" value="P-loop containing nucleoside triphosphate hydrolases"/>
    <property type="match status" value="1"/>
</dbReference>
<dbReference type="Gene3D" id="3.90.1440.10">
    <property type="entry name" value="SecA, preprotein cross-linking domain"/>
    <property type="match status" value="1"/>
</dbReference>
<dbReference type="Gene3D" id="3.40.50.300">
    <property type="entry name" value="P-loop containing nucleotide triphosphate hydrolases"/>
    <property type="match status" value="2"/>
</dbReference>
<accession>A0A0W0SL80</accession>
<evidence type="ECO:0000256" key="6">
    <source>
        <dbReference type="SAM" id="Coils"/>
    </source>
</evidence>
<keyword evidence="2" id="KW-0963">Cytoplasm</keyword>
<dbReference type="PATRIC" id="fig|29422.6.peg.1545"/>
<dbReference type="InterPro" id="IPR036670">
    <property type="entry name" value="SecA_X-link_sf"/>
</dbReference>
<dbReference type="Proteomes" id="UP000054742">
    <property type="component" value="Unassembled WGS sequence"/>
</dbReference>
<evidence type="ECO:0000313" key="12">
    <source>
        <dbReference type="Proteomes" id="UP000054742"/>
    </source>
</evidence>
<dbReference type="InterPro" id="IPR027417">
    <property type="entry name" value="P-loop_NTPase"/>
</dbReference>
<keyword evidence="12" id="KW-1185">Reference proteome</keyword>
<dbReference type="InterPro" id="IPR011115">
    <property type="entry name" value="SecA_DEAD"/>
</dbReference>
<comment type="caution">
    <text evidence="11">The sequence shown here is derived from an EMBL/GenBank/DDBJ whole genome shotgun (WGS) entry which is preliminary data.</text>
</comment>
<dbReference type="GO" id="GO:0017038">
    <property type="term" value="P:protein import"/>
    <property type="evidence" value="ECO:0007669"/>
    <property type="project" value="InterPro"/>
</dbReference>
<dbReference type="InterPro" id="IPR001650">
    <property type="entry name" value="Helicase_C-like"/>
</dbReference>
<feature type="domain" description="SecA family profile" evidence="10">
    <location>
        <begin position="844"/>
        <end position="1480"/>
    </location>
</feature>
<dbReference type="PROSITE" id="PS51192">
    <property type="entry name" value="HELICASE_ATP_BIND_1"/>
    <property type="match status" value="1"/>
</dbReference>
<dbReference type="EMBL" id="LNXV01000011">
    <property type="protein sequence ID" value="KTC84099.1"/>
    <property type="molecule type" value="Genomic_DNA"/>
</dbReference>
<evidence type="ECO:0000256" key="5">
    <source>
        <dbReference type="ARBA" id="ARBA00023010"/>
    </source>
</evidence>
<dbReference type="PROSITE" id="PS51196">
    <property type="entry name" value="SECA_MOTOR_DEAD"/>
    <property type="match status" value="1"/>
</dbReference>
<gene>
    <name evidence="11" type="primary">secA_2</name>
    <name evidence="11" type="ORF">Lbru_1460</name>
</gene>
<dbReference type="SUPFAM" id="SSF81767">
    <property type="entry name" value="Pre-protein crosslinking domain of SecA"/>
    <property type="match status" value="1"/>
</dbReference>
<evidence type="ECO:0000256" key="7">
    <source>
        <dbReference type="SAM" id="Phobius"/>
    </source>
</evidence>
<feature type="domain" description="Helicase C-terminal" evidence="9">
    <location>
        <begin position="1309"/>
        <end position="1468"/>
    </location>
</feature>
<dbReference type="GO" id="GO:0016020">
    <property type="term" value="C:membrane"/>
    <property type="evidence" value="ECO:0007669"/>
    <property type="project" value="InterPro"/>
</dbReference>
<dbReference type="PRINTS" id="PR00906">
    <property type="entry name" value="SECA"/>
</dbReference>
<evidence type="ECO:0000256" key="2">
    <source>
        <dbReference type="ARBA" id="ARBA00022490"/>
    </source>
</evidence>
<feature type="coiled-coil region" evidence="6">
    <location>
        <begin position="1473"/>
        <end position="1502"/>
    </location>
</feature>
<feature type="transmembrane region" description="Helical" evidence="7">
    <location>
        <begin position="34"/>
        <end position="60"/>
    </location>
</feature>
<organism evidence="11 12">
    <name type="scientific">Legionella brunensis</name>
    <dbReference type="NCBI Taxonomy" id="29422"/>
    <lineage>
        <taxon>Bacteria</taxon>
        <taxon>Pseudomonadati</taxon>
        <taxon>Pseudomonadota</taxon>
        <taxon>Gammaproteobacteria</taxon>
        <taxon>Legionellales</taxon>
        <taxon>Legionellaceae</taxon>
        <taxon>Legionella</taxon>
    </lineage>
</organism>
<keyword evidence="7" id="KW-1133">Transmembrane helix</keyword>
<dbReference type="PROSITE" id="PS51194">
    <property type="entry name" value="HELICASE_CTER"/>
    <property type="match status" value="1"/>
</dbReference>
<dbReference type="PANTHER" id="PTHR30612:SF0">
    <property type="entry name" value="CHLOROPLAST PROTEIN-TRANSPORTING ATPASE"/>
    <property type="match status" value="1"/>
</dbReference>
<keyword evidence="5" id="KW-0811">Translocation</keyword>
<evidence type="ECO:0000313" key="11">
    <source>
        <dbReference type="EMBL" id="KTC84099.1"/>
    </source>
</evidence>
<keyword evidence="7" id="KW-0812">Transmembrane</keyword>
<feature type="domain" description="Helicase ATP-binding" evidence="8">
    <location>
        <begin position="946"/>
        <end position="1094"/>
    </location>
</feature>
<proteinExistence type="predicted"/>
<dbReference type="RefSeq" id="WP_058441532.1">
    <property type="nucleotide sequence ID" value="NZ_CAAAHU010000003.1"/>
</dbReference>
<dbReference type="PANTHER" id="PTHR30612">
    <property type="entry name" value="SECA INNER MEMBRANE COMPONENT OF SEC PROTEIN SECRETION SYSTEM"/>
    <property type="match status" value="1"/>
</dbReference>
<keyword evidence="4" id="KW-0813">Transport</keyword>
<evidence type="ECO:0000259" key="8">
    <source>
        <dbReference type="PROSITE" id="PS51192"/>
    </source>
</evidence>
<dbReference type="SMART" id="SM00957">
    <property type="entry name" value="SecA_DEAD"/>
    <property type="match status" value="1"/>
</dbReference>
<dbReference type="GO" id="GO:0006886">
    <property type="term" value="P:intracellular protein transport"/>
    <property type="evidence" value="ECO:0007669"/>
    <property type="project" value="InterPro"/>
</dbReference>
<dbReference type="Pfam" id="PF00271">
    <property type="entry name" value="Helicase_C"/>
    <property type="match status" value="1"/>
</dbReference>
<keyword evidence="1" id="KW-1003">Cell membrane</keyword>
<keyword evidence="6" id="KW-0175">Coiled coil</keyword>
<dbReference type="InterPro" id="IPR000185">
    <property type="entry name" value="SecA"/>
</dbReference>
<name>A0A0W0SL80_9GAMM</name>
<evidence type="ECO:0000256" key="4">
    <source>
        <dbReference type="ARBA" id="ARBA00022927"/>
    </source>
</evidence>
<dbReference type="InterPro" id="IPR014018">
    <property type="entry name" value="SecA_motor_DEAD"/>
</dbReference>
<evidence type="ECO:0000259" key="9">
    <source>
        <dbReference type="PROSITE" id="PS51194"/>
    </source>
</evidence>
<protein>
    <submittedName>
        <fullName evidence="11">Preprotein translocase, secretion protein SecA subunit</fullName>
    </submittedName>
</protein>
<evidence type="ECO:0000256" key="3">
    <source>
        <dbReference type="ARBA" id="ARBA00022519"/>
    </source>
</evidence>
<evidence type="ECO:0000256" key="1">
    <source>
        <dbReference type="ARBA" id="ARBA00022475"/>
    </source>
</evidence>
<evidence type="ECO:0000259" key="10">
    <source>
        <dbReference type="PROSITE" id="PS51196"/>
    </source>
</evidence>
<dbReference type="GO" id="GO:0006605">
    <property type="term" value="P:protein targeting"/>
    <property type="evidence" value="ECO:0007669"/>
    <property type="project" value="InterPro"/>
</dbReference>
<keyword evidence="7" id="KW-0472">Membrane</keyword>
<sequence length="1547" mass="176616">MRKTLLSLALGFTTGLFFSFAVVGFSFTALLSLGFFIPMSIILGCSLTAVFLGNFVPWLIQSGLQKYIEYQVKSSLTEDDIHCSKLKYWLSFANDGFFEPANIWKYTFDDGQSLAEYLVTRSNQQMQKYIKSGRIDRNLLLSAQSNFKAYHYLSYAQKHPREEVISYSLGHRILLWLKKSIDLTSNFNSAPLTDAQEAMRIAQLLQEGIQGDGENTKPHPDSLREKFTPNQLLKRGISIQEPLPLPKESKTAKHTFPKHLNIWKTHLSLHQQIDQFQIKQQTLGVQQNKTIDKKTRLAHQTDSTQWTDSSMVHDRYKLWNILREKHINTALWLSALEDAIKDFNNHQGEQQFLSEAGSRESKYNPKFKMYVTEEAKKILLLGENSIRGHATTHDLDILPLGFFLDRNNETWTLKYSPDYRLWQLENLPDAHLMIDPASSLFNAPRTNFAVDGVYETKGRATKEEFLQALEKLKITPSQAQLELLGRLDNDIFPAFETHKKEQVFKALILIASESAHSGQILKILDTLLIFEPITFRYSKTTTYSNWFSEDDNSLLYFFLYHHLTRINSGKAFDHPLYMEYFSRLTKLTSEELKWFGHLTAQKAHELSYYDFEELCKGLFCFVDFFKAQGIPLPKEKPEGNYIADYQEPIAQLKGYLDCISLTQKNKSMQRLQAQFFDSMPLDIAISKAQLRAGYSFVHRSMCFDSSYVANASLRKKFNAKFPQLVNPFIIGAEEFKNTVYSSTLPGKDDVLYYRALYLRFVALNVDPSAVETALNEWEKITQSSINSCESLWQDTTHQTEFHHLKQSVSAHWETLKNFALSLPRKNKSQSSAYIPDGLANEAYPIRAKEKYIASKQHTDSDVRELLEKLSLSESMKIELSKQISELNNLIGKYHSMNSDELDSALKNARDLPLEERLALLRETHYRLSRSEKNAAGEWLRLEQLVSVLISLKKDTLFQVDTSEGKTLIIQLITLLKALDGNPVYVLTHNEVLAEKASDKLQTLASLLQLKVTNKNNSNDDIATSNIHYIDIASAVLEERLAKLRNNNKNDNPVNKVAIIDEVDNVVIDIHANSTMQISQNSQEASKECIQFLILLNKAVRTQLVNAQTPDPTKHRQIVRDAVKDSTYYQQENLATDENLDFWIKAAVTAMQYQEKQDYVVEKEGLEEIVYLVHKDTTGRVDKISQWSDGVHQCVAAWEKENGHTAIKVPGIAQVLAEGDIATYLEENFISRCAFTATLGEPHVQQQIEALAHSELVVKMPRAQRELAEGASWPKIIDKTDPAGTPTDCFNRSYRFPPIYVEGEEEHFAKIVEALRNAHDNQQSTIVFFNTITECEYFYNYLLEHNFSGDSLSSHLQILDDTHAPEAAAIRPDEETIIARAGEKQMITLTTAAGSRGTDFEDIDVGIIAKPGLGRVVIQKSGRIGRNGALGVVYEIYNNEDLILSDELESPANEAPIQNPFRERVEKFEQRKQAADLEAILSRAKLRKENQQLQEHFFNARSKITSEKQELLENAWCQFFSKYGRKESSLTLSEKLEHFNIEVGSLVS</sequence>